<dbReference type="RefSeq" id="WP_032742840.1">
    <property type="nucleotide sequence ID" value="NZ_JASWFI010000001.1"/>
</dbReference>
<dbReference type="Proteomes" id="UP000020202">
    <property type="component" value="Unassembled WGS sequence"/>
</dbReference>
<evidence type="ECO:0000313" key="1">
    <source>
        <dbReference type="EMBL" id="EWF90803.1"/>
    </source>
</evidence>
<sequence>MNEKVDIQEAFDALTNRVCALEAELFAVRARDEVLHGFLTCQLIAHPSPEKIERLWEHFVSDGLEQQMIARYEKSDAFKREDIVKAFKKSLKGAVEQWSEQAKAARELKEDQ</sequence>
<comment type="caution">
    <text evidence="1">The sequence shown here is derived from an EMBL/GenBank/DDBJ whole genome shotgun (WGS) entry which is preliminary data.</text>
</comment>
<reference evidence="1 2" key="1">
    <citation type="submission" date="2014-01" db="EMBL/GenBank/DDBJ databases">
        <title>The Genome Sequence of Klebsiella oxytoca MGH 27.</title>
        <authorList>
            <consortium name="The Broad Institute Genomics Platform"/>
            <consortium name="The Broad Institute Genome Sequencing Center for Infectious Disease"/>
            <person name="Murphy C."/>
            <person name="Cosimi L."/>
            <person name="Cerqueira G."/>
            <person name="Feldgarden M."/>
            <person name="Earl A."/>
            <person name="Hung D."/>
            <person name="Onderdonk A.B."/>
            <person name="Ferraro M.J."/>
            <person name="Hooper D."/>
            <person name="Dekker J."/>
            <person name="O'Brien T."/>
            <person name="Huang S."/>
            <person name="Quan V."/>
            <person name="Ernst C."/>
            <person name="Delaney M."/>
            <person name="DuBois A."/>
            <person name="Kim D.S."/>
            <person name="Young S.K."/>
            <person name="Zeng Q."/>
            <person name="Gargeya S."/>
            <person name="Fitzgerald M."/>
            <person name="Abouelleil A."/>
            <person name="Alvarado L."/>
            <person name="Berlin A.M."/>
            <person name="Chapman S.B."/>
            <person name="Gainer-Dewar J."/>
            <person name="Goldberg J."/>
            <person name="Gnerre S."/>
            <person name="Griggs A."/>
            <person name="Gujja S."/>
            <person name="Hansen M."/>
            <person name="Howarth C."/>
            <person name="Imamovic A."/>
            <person name="Ireland A."/>
            <person name="Larimer J."/>
            <person name="McCowan C."/>
            <person name="Murphy C."/>
            <person name="Pearson M."/>
            <person name="Poon T.W."/>
            <person name="Priest M."/>
            <person name="Roberts A."/>
            <person name="Saif S."/>
            <person name="Shea T."/>
            <person name="Sykes S."/>
            <person name="Wortman J."/>
            <person name="Nusbaum C."/>
            <person name="Birren B."/>
        </authorList>
    </citation>
    <scope>NUCLEOTIDE SEQUENCE [LARGE SCALE GENOMIC DNA]</scope>
    <source>
        <strain evidence="1 2">MGH 27</strain>
    </source>
</reference>
<gene>
    <name evidence="1" type="ORF">L373_01183</name>
</gene>
<evidence type="ECO:0000313" key="2">
    <source>
        <dbReference type="Proteomes" id="UP000020202"/>
    </source>
</evidence>
<accession>A0A7H5ACR7</accession>
<proteinExistence type="predicted"/>
<name>A0A7H5ACR7_9ENTR</name>
<protein>
    <submittedName>
        <fullName evidence="1">Uncharacterized protein</fullName>
    </submittedName>
</protein>
<dbReference type="AlphaFoldDB" id="A0A7H5ACR7"/>
<organism evidence="1 2">
    <name type="scientific">Klebsiella michiganensis</name>
    <dbReference type="NCBI Taxonomy" id="1134687"/>
    <lineage>
        <taxon>Bacteria</taxon>
        <taxon>Pseudomonadati</taxon>
        <taxon>Pseudomonadota</taxon>
        <taxon>Gammaproteobacteria</taxon>
        <taxon>Enterobacterales</taxon>
        <taxon>Enterobacteriaceae</taxon>
        <taxon>Klebsiella/Raoultella group</taxon>
        <taxon>Klebsiella</taxon>
    </lineage>
</organism>
<dbReference type="EMBL" id="JCNZ01000007">
    <property type="protein sequence ID" value="EWF90803.1"/>
    <property type="molecule type" value="Genomic_DNA"/>
</dbReference>